<dbReference type="Proteomes" id="UP001172457">
    <property type="component" value="Chromosome 1"/>
</dbReference>
<name>A0AA38WLT2_9ASTR</name>
<evidence type="ECO:0000313" key="2">
    <source>
        <dbReference type="Proteomes" id="UP001172457"/>
    </source>
</evidence>
<keyword evidence="2" id="KW-1185">Reference proteome</keyword>
<reference evidence="1" key="1">
    <citation type="submission" date="2023-03" db="EMBL/GenBank/DDBJ databases">
        <title>Chromosome-scale reference genome and RAD-based genetic map of yellow starthistle (Centaurea solstitialis) reveal putative structural variation and QTLs associated with invader traits.</title>
        <authorList>
            <person name="Reatini B."/>
            <person name="Cang F.A."/>
            <person name="Jiang Q."/>
            <person name="Mckibben M.T.W."/>
            <person name="Barker M.S."/>
            <person name="Rieseberg L.H."/>
            <person name="Dlugosch K.M."/>
        </authorList>
    </citation>
    <scope>NUCLEOTIDE SEQUENCE</scope>
    <source>
        <strain evidence="1">CAN-66</strain>
        <tissue evidence="1">Leaf</tissue>
    </source>
</reference>
<evidence type="ECO:0000313" key="1">
    <source>
        <dbReference type="EMBL" id="KAJ9565537.1"/>
    </source>
</evidence>
<sequence length="75" mass="8982">MKHIAHDFHNFIYKFKNPSYTSSVSLLEINEQMHPLNRFPEHTFMLFNHDWSLLTEIHLAVLTSAPQRVARLYEK</sequence>
<organism evidence="1 2">
    <name type="scientific">Centaurea solstitialis</name>
    <name type="common">yellow star-thistle</name>
    <dbReference type="NCBI Taxonomy" id="347529"/>
    <lineage>
        <taxon>Eukaryota</taxon>
        <taxon>Viridiplantae</taxon>
        <taxon>Streptophyta</taxon>
        <taxon>Embryophyta</taxon>
        <taxon>Tracheophyta</taxon>
        <taxon>Spermatophyta</taxon>
        <taxon>Magnoliopsida</taxon>
        <taxon>eudicotyledons</taxon>
        <taxon>Gunneridae</taxon>
        <taxon>Pentapetalae</taxon>
        <taxon>asterids</taxon>
        <taxon>campanulids</taxon>
        <taxon>Asterales</taxon>
        <taxon>Asteraceae</taxon>
        <taxon>Carduoideae</taxon>
        <taxon>Cardueae</taxon>
        <taxon>Centaureinae</taxon>
        <taxon>Centaurea</taxon>
    </lineage>
</organism>
<accession>A0AA38WLT2</accession>
<protein>
    <submittedName>
        <fullName evidence="1">Uncharacterized protein</fullName>
    </submittedName>
</protein>
<proteinExistence type="predicted"/>
<dbReference type="AlphaFoldDB" id="A0AA38WLT2"/>
<dbReference type="EMBL" id="JARYMX010000001">
    <property type="protein sequence ID" value="KAJ9565537.1"/>
    <property type="molecule type" value="Genomic_DNA"/>
</dbReference>
<comment type="caution">
    <text evidence="1">The sequence shown here is derived from an EMBL/GenBank/DDBJ whole genome shotgun (WGS) entry which is preliminary data.</text>
</comment>
<gene>
    <name evidence="1" type="ORF">OSB04_001503</name>
</gene>